<comment type="similarity">
    <text evidence="1 11">Belongs to the PyrK family.</text>
</comment>
<comment type="function">
    <text evidence="11">Responsible for channeling the electrons from the oxidation of dihydroorotate from the FMN redox center in the PyrD type B subunit to the ultimate electron acceptor NAD(+).</text>
</comment>
<dbReference type="PIRSF" id="PIRSF006816">
    <property type="entry name" value="Cyc3_hyd_g"/>
    <property type="match status" value="1"/>
</dbReference>
<name>Q1JVN8_DESA6</name>
<dbReference type="GO" id="GO:0046872">
    <property type="term" value="F:metal ion binding"/>
    <property type="evidence" value="ECO:0007669"/>
    <property type="project" value="UniProtKB-KW"/>
</dbReference>
<comment type="cofactor">
    <cofactor evidence="11">
        <name>[2Fe-2S] cluster</name>
        <dbReference type="ChEBI" id="CHEBI:190135"/>
    </cofactor>
    <text evidence="11">Binds 1 [2Fe-2S] cluster per subunit.</text>
</comment>
<dbReference type="Gene3D" id="2.10.240.10">
    <property type="entry name" value="Dihydroorotate dehydrogenase, electron transfer subunit"/>
    <property type="match status" value="1"/>
</dbReference>
<evidence type="ECO:0000256" key="1">
    <source>
        <dbReference type="ARBA" id="ARBA00006422"/>
    </source>
</evidence>
<dbReference type="PRINTS" id="PR00409">
    <property type="entry name" value="PHDIOXRDTASE"/>
</dbReference>
<evidence type="ECO:0000256" key="4">
    <source>
        <dbReference type="ARBA" id="ARBA00022714"/>
    </source>
</evidence>
<dbReference type="InterPro" id="IPR017938">
    <property type="entry name" value="Riboflavin_synthase-like_b-brl"/>
</dbReference>
<dbReference type="Pfam" id="PF10418">
    <property type="entry name" value="DHODB_Fe-S_bind"/>
    <property type="match status" value="1"/>
</dbReference>
<reference evidence="15" key="1">
    <citation type="submission" date="2006-05" db="EMBL/GenBank/DDBJ databases">
        <title>Annotation of the draft genome assembly of Desulfuromonas acetoxidans DSM 684.</title>
        <authorList>
            <consortium name="US DOE Joint Genome Institute (JGI-ORNL)"/>
            <person name="Larimer F."/>
            <person name="Land M."/>
            <person name="Hauser L."/>
        </authorList>
    </citation>
    <scope>NUCLEOTIDE SEQUENCE [LARGE SCALE GENOMIC DNA]</scope>
    <source>
        <strain evidence="15">DSM 684</strain>
    </source>
</reference>
<feature type="binding site" evidence="11 13">
    <location>
        <position position="231"/>
    </location>
    <ligand>
        <name>[2Fe-2S] cluster</name>
        <dbReference type="ChEBI" id="CHEBI:190135"/>
    </ligand>
</feature>
<comment type="caution">
    <text evidence="15">The sequence shown here is derived from an EMBL/GenBank/DDBJ whole genome shotgun (WGS) entry which is preliminary data.</text>
</comment>
<accession>Q1JVN8</accession>
<keyword evidence="3 11" id="KW-0285">Flavoprotein</keyword>
<dbReference type="UniPathway" id="UPA00070">
    <property type="reaction ID" value="UER00945"/>
</dbReference>
<dbReference type="PANTHER" id="PTHR43513:SF3">
    <property type="entry name" value="DIHYDROOROTATE DEHYDROGENASE B (NAD(+)), ELECTRON TRANSFER SUBUNIT-RELATED"/>
    <property type="match status" value="1"/>
</dbReference>
<evidence type="ECO:0000256" key="12">
    <source>
        <dbReference type="PIRSR" id="PIRSR006816-1"/>
    </source>
</evidence>
<evidence type="ECO:0000256" key="8">
    <source>
        <dbReference type="ARBA" id="ARBA00022982"/>
    </source>
</evidence>
<evidence type="ECO:0000256" key="13">
    <source>
        <dbReference type="PIRSR" id="PIRSR006816-2"/>
    </source>
</evidence>
<dbReference type="Gene3D" id="2.40.30.10">
    <property type="entry name" value="Translation factors"/>
    <property type="match status" value="1"/>
</dbReference>
<evidence type="ECO:0000259" key="14">
    <source>
        <dbReference type="PROSITE" id="PS51384"/>
    </source>
</evidence>
<protein>
    <recommendedName>
        <fullName evidence="11">Dihydroorotate dehydrogenase B (NAD(+)), electron transfer subunit</fullName>
    </recommendedName>
    <alternativeName>
        <fullName evidence="11">Dihydroorotate oxidase B, electron transfer subunit</fullName>
    </alternativeName>
</protein>
<organism evidence="15 16">
    <name type="scientific">Desulfuromonas acetoxidans (strain DSM 684 / 11070)</name>
    <dbReference type="NCBI Taxonomy" id="281689"/>
    <lineage>
        <taxon>Bacteria</taxon>
        <taxon>Pseudomonadati</taxon>
        <taxon>Thermodesulfobacteriota</taxon>
        <taxon>Desulfuromonadia</taxon>
        <taxon>Desulfuromonadales</taxon>
        <taxon>Desulfuromonadaceae</taxon>
        <taxon>Desulfuromonas</taxon>
    </lineage>
</organism>
<evidence type="ECO:0000256" key="7">
    <source>
        <dbReference type="ARBA" id="ARBA00022975"/>
    </source>
</evidence>
<dbReference type="GO" id="GO:0050660">
    <property type="term" value="F:flavin adenine dinucleotide binding"/>
    <property type="evidence" value="ECO:0007669"/>
    <property type="project" value="InterPro"/>
</dbReference>
<dbReference type="CDD" id="cd06218">
    <property type="entry name" value="DHOD_e_trans"/>
    <property type="match status" value="1"/>
</dbReference>
<keyword evidence="6 11" id="KW-0274">FAD</keyword>
<dbReference type="InterPro" id="IPR023455">
    <property type="entry name" value="Dihydroorotate_DHASE_ETsu"/>
</dbReference>
<keyword evidence="16" id="KW-1185">Reference proteome</keyword>
<evidence type="ECO:0000256" key="6">
    <source>
        <dbReference type="ARBA" id="ARBA00022827"/>
    </source>
</evidence>
<dbReference type="InterPro" id="IPR037117">
    <property type="entry name" value="Dihydroorotate_DH_ele_sf"/>
</dbReference>
<dbReference type="SUPFAM" id="SSF63380">
    <property type="entry name" value="Riboflavin synthase domain-like"/>
    <property type="match status" value="1"/>
</dbReference>
<comment type="subunit">
    <text evidence="11">Heterotetramer of 2 PyrK and 2 PyrD type B subunits.</text>
</comment>
<dbReference type="Gene3D" id="3.40.50.80">
    <property type="entry name" value="Nucleotide-binding domain of ferredoxin-NADP reductase (FNR) module"/>
    <property type="match status" value="1"/>
</dbReference>
<reference evidence="15" key="2">
    <citation type="submission" date="2006-05" db="EMBL/GenBank/DDBJ databases">
        <title>Sequencing of the draft genome and assembly of Desulfuromonas acetoxidans DSM 684.</title>
        <authorList>
            <consortium name="US DOE Joint Genome Institute (JGI-PGF)"/>
            <person name="Copeland A."/>
            <person name="Lucas S."/>
            <person name="Lapidus A."/>
            <person name="Barry K."/>
            <person name="Detter J.C."/>
            <person name="Glavina del Rio T."/>
            <person name="Hammon N."/>
            <person name="Israni S."/>
            <person name="Dalin E."/>
            <person name="Tice H."/>
            <person name="Bruce D."/>
            <person name="Pitluck S."/>
            <person name="Richardson P."/>
        </authorList>
    </citation>
    <scope>NUCLEOTIDE SEQUENCE [LARGE SCALE GENOMIC DNA]</scope>
    <source>
        <strain evidence="15">DSM 684</strain>
    </source>
</reference>
<evidence type="ECO:0000256" key="3">
    <source>
        <dbReference type="ARBA" id="ARBA00022630"/>
    </source>
</evidence>
<keyword evidence="8 11" id="KW-0249">Electron transport</keyword>
<comment type="cofactor">
    <cofactor evidence="13">
        <name>[2Fe-2S] cluster</name>
        <dbReference type="ChEBI" id="CHEBI:190135"/>
    </cofactor>
    <text evidence="13">Binds 1 [2Fe-2S] cluster per subunit.</text>
</comment>
<dbReference type="GO" id="GO:0016491">
    <property type="term" value="F:oxidoreductase activity"/>
    <property type="evidence" value="ECO:0007669"/>
    <property type="project" value="InterPro"/>
</dbReference>
<evidence type="ECO:0000256" key="11">
    <source>
        <dbReference type="HAMAP-Rule" id="MF_01211"/>
    </source>
</evidence>
<evidence type="ECO:0000313" key="15">
    <source>
        <dbReference type="EMBL" id="EAT14311.1"/>
    </source>
</evidence>
<dbReference type="OrthoDB" id="9796486at2"/>
<gene>
    <name evidence="11" type="primary">pyrK</name>
    <name evidence="15" type="ORF">Dace_0224</name>
</gene>
<feature type="binding site" evidence="11 12">
    <location>
        <begin position="85"/>
        <end position="86"/>
    </location>
    <ligand>
        <name>FAD</name>
        <dbReference type="ChEBI" id="CHEBI:57692"/>
    </ligand>
</feature>
<feature type="binding site" evidence="11 13">
    <location>
        <position position="236"/>
    </location>
    <ligand>
        <name>[2Fe-2S] cluster</name>
        <dbReference type="ChEBI" id="CHEBI:190135"/>
    </ligand>
</feature>
<dbReference type="PROSITE" id="PS51384">
    <property type="entry name" value="FAD_FR"/>
    <property type="match status" value="1"/>
</dbReference>
<dbReference type="GO" id="GO:0044205">
    <property type="term" value="P:'de novo' UMP biosynthetic process"/>
    <property type="evidence" value="ECO:0007669"/>
    <property type="project" value="UniProtKB-UniRule"/>
</dbReference>
<dbReference type="GO" id="GO:0051537">
    <property type="term" value="F:2 iron, 2 sulfur cluster binding"/>
    <property type="evidence" value="ECO:0007669"/>
    <property type="project" value="UniProtKB-KW"/>
</dbReference>
<evidence type="ECO:0000256" key="2">
    <source>
        <dbReference type="ARBA" id="ARBA00022448"/>
    </source>
</evidence>
<keyword evidence="2 11" id="KW-0813">Transport</keyword>
<feature type="domain" description="FAD-binding FR-type" evidence="14">
    <location>
        <begin position="1"/>
        <end position="110"/>
    </location>
</feature>
<dbReference type="SUPFAM" id="SSF52343">
    <property type="entry name" value="Ferredoxin reductase-like, C-terminal NADP-linked domain"/>
    <property type="match status" value="1"/>
</dbReference>
<keyword evidence="7 11" id="KW-0665">Pyrimidine biosynthesis</keyword>
<dbReference type="InterPro" id="IPR012165">
    <property type="entry name" value="Cyt_c3_hydrogenase_gsu"/>
</dbReference>
<comment type="pathway">
    <text evidence="11">Pyrimidine metabolism; UMP biosynthesis via de novo pathway; orotate from (S)-dihydroorotate (NAD(+) route): step 1/1.</text>
</comment>
<proteinExistence type="inferred from homology"/>
<dbReference type="EMBL" id="AAEW02000034">
    <property type="protein sequence ID" value="EAT14311.1"/>
    <property type="molecule type" value="Genomic_DNA"/>
</dbReference>
<dbReference type="PANTHER" id="PTHR43513">
    <property type="entry name" value="DIHYDROOROTATE DEHYDROGENASE B (NAD(+)), ELECTRON TRANSFER SUBUNIT"/>
    <property type="match status" value="1"/>
</dbReference>
<evidence type="ECO:0000256" key="9">
    <source>
        <dbReference type="ARBA" id="ARBA00023004"/>
    </source>
</evidence>
<dbReference type="HAMAP" id="MF_01211">
    <property type="entry name" value="DHODB_Fe_S_bind"/>
    <property type="match status" value="1"/>
</dbReference>
<dbReference type="InterPro" id="IPR019480">
    <property type="entry name" value="Dihydroorotate_DH_Fe-S-bd"/>
</dbReference>
<dbReference type="InterPro" id="IPR017927">
    <property type="entry name" value="FAD-bd_FR_type"/>
</dbReference>
<feature type="binding site" evidence="11 13">
    <location>
        <position position="239"/>
    </location>
    <ligand>
        <name>[2Fe-2S] cluster</name>
        <dbReference type="ChEBI" id="CHEBI:190135"/>
    </ligand>
</feature>
<sequence>MQNLKTVILHNREIAPGYYRMAILAPGYPQTAKAGQFVMLRVQLQAQPLLRRPFGIFKTGTLPPECSGMPPREFVELVYKVVGSGTELMATLQRGDQVELLGPLGEGFVATEDENPILVGGGIGLVPLFKLAEDLCRQGRKVRLLMGGRTRDDILGITEFERLGVETYVSTDDGSLGEEGLVTAVLERKLAKYPGAQVYACGPTPMLNAVHAICATHSTPLQVSLEALMACGVGACLGCVVPGKEHREDEPDYLCTCRQGPVFDAELLQWPESGGAA</sequence>
<dbReference type="InterPro" id="IPR039261">
    <property type="entry name" value="FNR_nucleotide-bd"/>
</dbReference>
<keyword evidence="5 11" id="KW-0479">Metal-binding</keyword>
<evidence type="ECO:0000256" key="10">
    <source>
        <dbReference type="ARBA" id="ARBA00023014"/>
    </source>
</evidence>
<evidence type="ECO:0000313" key="16">
    <source>
        <dbReference type="Proteomes" id="UP000005695"/>
    </source>
</evidence>
<dbReference type="Proteomes" id="UP000005695">
    <property type="component" value="Unassembled WGS sequence"/>
</dbReference>
<keyword evidence="10 11" id="KW-0411">Iron-sulfur</keyword>
<dbReference type="AlphaFoldDB" id="Q1JVN8"/>
<dbReference type="Pfam" id="PF00175">
    <property type="entry name" value="NAD_binding_1"/>
    <property type="match status" value="1"/>
</dbReference>
<dbReference type="GO" id="GO:0009055">
    <property type="term" value="F:electron transfer activity"/>
    <property type="evidence" value="ECO:0007669"/>
    <property type="project" value="UniProtKB-UniRule"/>
</dbReference>
<dbReference type="RefSeq" id="WP_006003047.1">
    <property type="nucleotide sequence ID" value="NZ_AAEW02000034.1"/>
</dbReference>
<feature type="binding site" evidence="11 13">
    <location>
        <position position="257"/>
    </location>
    <ligand>
        <name>[2Fe-2S] cluster</name>
        <dbReference type="ChEBI" id="CHEBI:190135"/>
    </ligand>
</feature>
<comment type="cofactor">
    <cofactor evidence="11 12">
        <name>FAD</name>
        <dbReference type="ChEBI" id="CHEBI:57692"/>
    </cofactor>
    <text evidence="11 12">Binds 1 FAD per subunit.</text>
</comment>
<keyword evidence="9 11" id="KW-0408">Iron</keyword>
<comment type="caution">
    <text evidence="11">Lacks conserved residue(s) required for the propagation of feature annotation.</text>
</comment>
<evidence type="ECO:0000256" key="5">
    <source>
        <dbReference type="ARBA" id="ARBA00022723"/>
    </source>
</evidence>
<dbReference type="InterPro" id="IPR001433">
    <property type="entry name" value="OxRdtase_FAD/NAD-bd"/>
</dbReference>
<dbReference type="InterPro" id="IPR050353">
    <property type="entry name" value="PyrK_electron_transfer"/>
</dbReference>
<keyword evidence="4 11" id="KW-0001">2Fe-2S</keyword>